<dbReference type="PANTHER" id="PTHR45629">
    <property type="entry name" value="SNF2/RAD54 FAMILY MEMBER"/>
    <property type="match status" value="1"/>
</dbReference>
<dbReference type="PANTHER" id="PTHR45629:SF7">
    <property type="entry name" value="DNA EXCISION REPAIR PROTEIN ERCC-6-RELATED"/>
    <property type="match status" value="1"/>
</dbReference>
<dbReference type="EMBL" id="BK014817">
    <property type="protein sequence ID" value="DAD77075.1"/>
    <property type="molecule type" value="Genomic_DNA"/>
</dbReference>
<dbReference type="Pfam" id="PF00176">
    <property type="entry name" value="SNF2-rel_dom"/>
    <property type="match status" value="1"/>
</dbReference>
<dbReference type="InterPro" id="IPR014001">
    <property type="entry name" value="Helicase_ATP-bd"/>
</dbReference>
<feature type="domain" description="Helicase ATP-binding" evidence="1">
    <location>
        <begin position="1"/>
        <end position="145"/>
    </location>
</feature>
<dbReference type="InterPro" id="IPR027417">
    <property type="entry name" value="P-loop_NTPase"/>
</dbReference>
<dbReference type="Gene3D" id="3.40.50.300">
    <property type="entry name" value="P-loop containing nucleotide triphosphate hydrolases"/>
    <property type="match status" value="1"/>
</dbReference>
<dbReference type="SUPFAM" id="SSF52540">
    <property type="entry name" value="P-loop containing nucleoside triphosphate hydrolases"/>
    <property type="match status" value="2"/>
</dbReference>
<organism evidence="2">
    <name type="scientific">Siphoviridae sp. ct0d96</name>
    <dbReference type="NCBI Taxonomy" id="2826268"/>
    <lineage>
        <taxon>Viruses</taxon>
        <taxon>Duplodnaviria</taxon>
        <taxon>Heunggongvirae</taxon>
        <taxon>Uroviricota</taxon>
        <taxon>Caudoviricetes</taxon>
    </lineage>
</organism>
<dbReference type="InterPro" id="IPR000330">
    <property type="entry name" value="SNF2_N"/>
</dbReference>
<proteinExistence type="predicted"/>
<protein>
    <submittedName>
        <fullName evidence="2">Chromatin remodeling complex ATPase</fullName>
    </submittedName>
</protein>
<name>A0A8S5M4W6_9CAUD</name>
<dbReference type="PROSITE" id="PS51192">
    <property type="entry name" value="HELICASE_ATP_BIND_1"/>
    <property type="match status" value="1"/>
</dbReference>
<dbReference type="InterPro" id="IPR038718">
    <property type="entry name" value="SNF2-like_sf"/>
</dbReference>
<evidence type="ECO:0000259" key="1">
    <source>
        <dbReference type="PROSITE" id="PS51192"/>
    </source>
</evidence>
<accession>A0A8S5M4W6</accession>
<reference evidence="2" key="1">
    <citation type="journal article" date="2021" name="Proc. Natl. Acad. Sci. U.S.A.">
        <title>A Catalog of Tens of Thousands of Viruses from Human Metagenomes Reveals Hidden Associations with Chronic Diseases.</title>
        <authorList>
            <person name="Tisza M.J."/>
            <person name="Buck C.B."/>
        </authorList>
    </citation>
    <scope>NUCLEOTIDE SEQUENCE</scope>
    <source>
        <strain evidence="2">Ct0d96</strain>
    </source>
</reference>
<dbReference type="Gene3D" id="3.40.50.10810">
    <property type="entry name" value="Tandem AAA-ATPase domain"/>
    <property type="match status" value="1"/>
</dbReference>
<dbReference type="GO" id="GO:0005524">
    <property type="term" value="F:ATP binding"/>
    <property type="evidence" value="ECO:0007669"/>
    <property type="project" value="InterPro"/>
</dbReference>
<evidence type="ECO:0000313" key="2">
    <source>
        <dbReference type="EMBL" id="DAD77075.1"/>
    </source>
</evidence>
<dbReference type="InterPro" id="IPR050496">
    <property type="entry name" value="SNF2_RAD54_helicase_repair"/>
</dbReference>
<sequence>MTAIQELMYDCFEVSRVLIIAPKRVAEDTWTREHEKWDHLKDLRISKVLGTEQQRLSALSADADIYVIGRDNVKWLVETYQRRKKWPFDMIVVDELSSFKNPQAQRFRALRKVLPHTKRVVGLTGTPSPNGLMDLWAEIYLLDRGERLGGTIGAYRETYFRPGARNGYTTYKWEPIRGAQEIIEKKISDICISMSAADYLQLPKRIDNVIPVKLSTSEMAAYKRMEEEQLLQIDDEDIAALNAAAVMGKLLQIANGSVYSVDGVPVKIHEAKLDALSEIVDTTDSPVLVFYSYKHDLAAIRGKIPEARILETEKDIADWNAGKIKVLLAHPASVGYGLNLQEGGHTIVWYGLTWSLELYQQANARLHRQGQEKPVIIHHLIATGTVDEQVMRALQSKDVTQASLMRALKERREHGGA</sequence>